<feature type="region of interest" description="Disordered" evidence="1">
    <location>
        <begin position="1"/>
        <end position="25"/>
    </location>
</feature>
<accession>A0A1J8QI55</accession>
<name>A0A1J8QI55_9AGAM</name>
<dbReference type="AlphaFoldDB" id="A0A1J8QI55"/>
<protein>
    <submittedName>
        <fullName evidence="2">Uncharacterized protein</fullName>
    </submittedName>
</protein>
<comment type="caution">
    <text evidence="2">The sequence shown here is derived from an EMBL/GenBank/DDBJ whole genome shotgun (WGS) entry which is preliminary data.</text>
</comment>
<feature type="non-terminal residue" evidence="2">
    <location>
        <position position="25"/>
    </location>
</feature>
<proteinExistence type="predicted"/>
<keyword evidence="3" id="KW-1185">Reference proteome</keyword>
<organism evidence="2 3">
    <name type="scientific">Rhizopogon vesiculosus</name>
    <dbReference type="NCBI Taxonomy" id="180088"/>
    <lineage>
        <taxon>Eukaryota</taxon>
        <taxon>Fungi</taxon>
        <taxon>Dikarya</taxon>
        <taxon>Basidiomycota</taxon>
        <taxon>Agaricomycotina</taxon>
        <taxon>Agaricomycetes</taxon>
        <taxon>Agaricomycetidae</taxon>
        <taxon>Boletales</taxon>
        <taxon>Suillineae</taxon>
        <taxon>Rhizopogonaceae</taxon>
        <taxon>Rhizopogon</taxon>
    </lineage>
</organism>
<dbReference type="EMBL" id="LVVM01000981">
    <property type="protein sequence ID" value="OJA19603.1"/>
    <property type="molecule type" value="Genomic_DNA"/>
</dbReference>
<sequence length="25" mass="2642">MLHAVATAGHEELDGQSGDKPIHLD</sequence>
<reference evidence="2 3" key="1">
    <citation type="submission" date="2016-03" db="EMBL/GenBank/DDBJ databases">
        <title>Comparative genomics of the ectomycorrhizal sister species Rhizopogon vinicolor and Rhizopogon vesiculosus (Basidiomycota: Boletales) reveals a divergence of the mating type B locus.</title>
        <authorList>
            <person name="Mujic A.B."/>
            <person name="Kuo A."/>
            <person name="Tritt A."/>
            <person name="Lipzen A."/>
            <person name="Chen C."/>
            <person name="Johnson J."/>
            <person name="Sharma A."/>
            <person name="Barry K."/>
            <person name="Grigoriev I.V."/>
            <person name="Spatafora J.W."/>
        </authorList>
    </citation>
    <scope>NUCLEOTIDE SEQUENCE [LARGE SCALE GENOMIC DNA]</scope>
    <source>
        <strain evidence="2 3">AM-OR11-056</strain>
    </source>
</reference>
<evidence type="ECO:0000313" key="2">
    <source>
        <dbReference type="EMBL" id="OJA19603.1"/>
    </source>
</evidence>
<evidence type="ECO:0000256" key="1">
    <source>
        <dbReference type="SAM" id="MobiDB-lite"/>
    </source>
</evidence>
<evidence type="ECO:0000313" key="3">
    <source>
        <dbReference type="Proteomes" id="UP000183567"/>
    </source>
</evidence>
<dbReference type="Proteomes" id="UP000183567">
    <property type="component" value="Unassembled WGS sequence"/>
</dbReference>
<gene>
    <name evidence="2" type="ORF">AZE42_13707</name>
</gene>